<dbReference type="Pfam" id="PF04198">
    <property type="entry name" value="Sugar-bind"/>
    <property type="match status" value="1"/>
</dbReference>
<comment type="caution">
    <text evidence="6">The sequence shown here is derived from an EMBL/GenBank/DDBJ whole genome shotgun (WGS) entry which is preliminary data.</text>
</comment>
<keyword evidence="3" id="KW-0238">DNA-binding</keyword>
<accession>A0AA35USE0</accession>
<evidence type="ECO:0000259" key="5">
    <source>
        <dbReference type="Pfam" id="PF04198"/>
    </source>
</evidence>
<keyword evidence="4" id="KW-0804">Transcription</keyword>
<name>A0AA35USE0_9PROT</name>
<dbReference type="InterPro" id="IPR051054">
    <property type="entry name" value="SorC_transcr_regulators"/>
</dbReference>
<evidence type="ECO:0000256" key="2">
    <source>
        <dbReference type="ARBA" id="ARBA00023015"/>
    </source>
</evidence>
<organism evidence="6 7">
    <name type="scientific">Brytella acorum</name>
    <dbReference type="NCBI Taxonomy" id="2959299"/>
    <lineage>
        <taxon>Bacteria</taxon>
        <taxon>Pseudomonadati</taxon>
        <taxon>Pseudomonadota</taxon>
        <taxon>Alphaproteobacteria</taxon>
        <taxon>Acetobacterales</taxon>
        <taxon>Acetobacteraceae</taxon>
        <taxon>Brytella</taxon>
    </lineage>
</organism>
<dbReference type="AlphaFoldDB" id="A0AA35USE0"/>
<dbReference type="InterPro" id="IPR036388">
    <property type="entry name" value="WH-like_DNA-bd_sf"/>
</dbReference>
<dbReference type="EMBL" id="CATKSH010000013">
    <property type="protein sequence ID" value="CAI9121320.1"/>
    <property type="molecule type" value="Genomic_DNA"/>
</dbReference>
<dbReference type="InterPro" id="IPR007324">
    <property type="entry name" value="Sugar-bd_dom_put"/>
</dbReference>
<dbReference type="Gene3D" id="3.40.50.1360">
    <property type="match status" value="1"/>
</dbReference>
<evidence type="ECO:0000256" key="1">
    <source>
        <dbReference type="ARBA" id="ARBA00010466"/>
    </source>
</evidence>
<comment type="similarity">
    <text evidence="1">Belongs to the SorC transcriptional regulatory family.</text>
</comment>
<feature type="domain" description="Sugar-binding" evidence="5">
    <location>
        <begin position="64"/>
        <end position="317"/>
    </location>
</feature>
<reference evidence="6" key="1">
    <citation type="submission" date="2023-03" db="EMBL/GenBank/DDBJ databases">
        <authorList>
            <person name="Cleenwerck I."/>
        </authorList>
    </citation>
    <scope>NUCLEOTIDE SEQUENCE</scope>
    <source>
        <strain evidence="6">LMG 32879</strain>
    </source>
</reference>
<dbReference type="PANTHER" id="PTHR34294">
    <property type="entry name" value="TRANSCRIPTIONAL REGULATOR-RELATED"/>
    <property type="match status" value="1"/>
</dbReference>
<proteinExistence type="inferred from homology"/>
<evidence type="ECO:0000313" key="6">
    <source>
        <dbReference type="EMBL" id="CAI9121320.1"/>
    </source>
</evidence>
<gene>
    <name evidence="6" type="ORF">LMG32879_002167</name>
</gene>
<dbReference type="GO" id="GO:0003677">
    <property type="term" value="F:DNA binding"/>
    <property type="evidence" value="ECO:0007669"/>
    <property type="project" value="UniProtKB-KW"/>
</dbReference>
<dbReference type="PANTHER" id="PTHR34294:SF1">
    <property type="entry name" value="TRANSCRIPTIONAL REGULATOR LSRR"/>
    <property type="match status" value="1"/>
</dbReference>
<dbReference type="SUPFAM" id="SSF100950">
    <property type="entry name" value="NagB/RpiA/CoA transferase-like"/>
    <property type="match status" value="1"/>
</dbReference>
<dbReference type="Gene3D" id="1.10.10.10">
    <property type="entry name" value="Winged helix-like DNA-binding domain superfamily/Winged helix DNA-binding domain"/>
    <property type="match status" value="1"/>
</dbReference>
<dbReference type="Proteomes" id="UP001176960">
    <property type="component" value="Unassembled WGS sequence"/>
</dbReference>
<protein>
    <submittedName>
        <fullName evidence="6">Sugar-binding transcriptional regulator</fullName>
    </submittedName>
</protein>
<dbReference type="InterPro" id="IPR037171">
    <property type="entry name" value="NagB/RpiA_transferase-like"/>
</dbReference>
<dbReference type="RefSeq" id="WP_289842790.1">
    <property type="nucleotide sequence ID" value="NZ_CATKSH010000013.1"/>
</dbReference>
<dbReference type="GO" id="GO:0030246">
    <property type="term" value="F:carbohydrate binding"/>
    <property type="evidence" value="ECO:0007669"/>
    <property type="project" value="InterPro"/>
</dbReference>
<sequence length="342" mass="36270">MNRSGTQRSTDDSLAIRAAWLHFIGGLTQTDVATRLGVSNVKAHRLIARAQRIGAVRVSVVGEVAECAALEAEIADRFGLGYCEVVPDLEEGDMSFRALGIAGARFLEREIESRRHEVIGIGHGRTLSALVSELFCENARDVSFVSMLGGLTRNFAANPFDVMHRLAEKTGAPSYAMPVPFFANTAADRPVLLAQRGVREVLALAERANLILAGLGGVTPRANLVAAQVVDADEIMAVADEGAVGEMLGHFFDREGRVVRTRLNDRALSPSLENLKGRRIVAVAGGEQKVEPIAAILASGALGGLITVESTARRVLALLADNEPVSVPPALRAAHQMAGAVS</sequence>
<evidence type="ECO:0000313" key="7">
    <source>
        <dbReference type="Proteomes" id="UP001176960"/>
    </source>
</evidence>
<keyword evidence="2" id="KW-0805">Transcription regulation</keyword>
<keyword evidence="7" id="KW-1185">Reference proteome</keyword>
<evidence type="ECO:0000256" key="4">
    <source>
        <dbReference type="ARBA" id="ARBA00023163"/>
    </source>
</evidence>
<evidence type="ECO:0000256" key="3">
    <source>
        <dbReference type="ARBA" id="ARBA00023125"/>
    </source>
</evidence>